<evidence type="ECO:0000313" key="2">
    <source>
        <dbReference type="EMBL" id="USP76596.1"/>
    </source>
</evidence>
<reference evidence="2" key="1">
    <citation type="submission" date="2021-12" db="EMBL/GenBank/DDBJ databases">
        <title>Curvularia clavata genome.</title>
        <authorList>
            <person name="Cao Y."/>
        </authorList>
    </citation>
    <scope>NUCLEOTIDE SEQUENCE</scope>
    <source>
        <strain evidence="2">Yc1106</strain>
    </source>
</reference>
<gene>
    <name evidence="2" type="ORF">yc1106_03870</name>
</gene>
<evidence type="ECO:0000256" key="1">
    <source>
        <dbReference type="SAM" id="MobiDB-lite"/>
    </source>
</evidence>
<dbReference type="CDD" id="cd00303">
    <property type="entry name" value="retropepsin_like"/>
    <property type="match status" value="1"/>
</dbReference>
<dbReference type="InterPro" id="IPR021109">
    <property type="entry name" value="Peptidase_aspartic_dom_sf"/>
</dbReference>
<feature type="region of interest" description="Disordered" evidence="1">
    <location>
        <begin position="26"/>
        <end position="54"/>
    </location>
</feature>
<sequence>MKKPKLRGHIRASYVRLRTFIRSRLPSSVSTHHAASTPPQSTQTSIPPQENGNVDRTVDISIRNVENSFSSPDYIHGTVSFDTRSTQTVVPSQEHEAFVRRVEIHFRDGENSCWPPHYIHGVVLFDTGSTYNLVTRQFLEDNGVEWQPSISATSIVQLGDDKIQFLGEVQGRWYPLKHDKDDTFRPRYEICTFKVVDSNNFDLIIGSITINELRLVQLNPRFFANFRGRRPPVEPASITIEKQQELEQKRQKEQEEMRKAEEEARKAKASNSHSR</sequence>
<proteinExistence type="predicted"/>
<organism evidence="2 3">
    <name type="scientific">Curvularia clavata</name>
    <dbReference type="NCBI Taxonomy" id="95742"/>
    <lineage>
        <taxon>Eukaryota</taxon>
        <taxon>Fungi</taxon>
        <taxon>Dikarya</taxon>
        <taxon>Ascomycota</taxon>
        <taxon>Pezizomycotina</taxon>
        <taxon>Dothideomycetes</taxon>
        <taxon>Pleosporomycetidae</taxon>
        <taxon>Pleosporales</taxon>
        <taxon>Pleosporineae</taxon>
        <taxon>Pleosporaceae</taxon>
        <taxon>Curvularia</taxon>
    </lineage>
</organism>
<name>A0A9Q9DSM7_CURCL</name>
<feature type="compositionally biased region" description="Low complexity" evidence="1">
    <location>
        <begin position="36"/>
        <end position="49"/>
    </location>
</feature>
<evidence type="ECO:0000313" key="3">
    <source>
        <dbReference type="Proteomes" id="UP001056012"/>
    </source>
</evidence>
<dbReference type="VEuPathDB" id="FungiDB:yc1106_03870"/>
<dbReference type="Proteomes" id="UP001056012">
    <property type="component" value="Chromosome 3"/>
</dbReference>
<dbReference type="OrthoDB" id="3690107at2759"/>
<dbReference type="AlphaFoldDB" id="A0A9Q9DSM7"/>
<accession>A0A9Q9DSM7</accession>
<feature type="compositionally biased region" description="Basic and acidic residues" evidence="1">
    <location>
        <begin position="242"/>
        <end position="266"/>
    </location>
</feature>
<feature type="region of interest" description="Disordered" evidence="1">
    <location>
        <begin position="233"/>
        <end position="275"/>
    </location>
</feature>
<dbReference type="EMBL" id="CP089276">
    <property type="protein sequence ID" value="USP76596.1"/>
    <property type="molecule type" value="Genomic_DNA"/>
</dbReference>
<protein>
    <submittedName>
        <fullName evidence="2">Uncharacterized protein</fullName>
    </submittedName>
</protein>
<keyword evidence="3" id="KW-1185">Reference proteome</keyword>
<dbReference type="CDD" id="cd22249">
    <property type="entry name" value="UDM1_RNF168_RNF169-like"/>
    <property type="match status" value="1"/>
</dbReference>
<dbReference type="Gene3D" id="2.40.70.10">
    <property type="entry name" value="Acid Proteases"/>
    <property type="match status" value="1"/>
</dbReference>